<reference evidence="3" key="1">
    <citation type="submission" date="2017-08" db="EMBL/GenBank/DDBJ databases">
        <authorList>
            <person name="Huang Z."/>
        </authorList>
    </citation>
    <scope>NUCLEOTIDE SEQUENCE [LARGE SCALE GENOMIC DNA]</scope>
    <source>
        <strain evidence="3">SA5d-4</strain>
    </source>
</reference>
<feature type="transmembrane region" description="Helical" evidence="1">
    <location>
        <begin position="67"/>
        <end position="93"/>
    </location>
</feature>
<feature type="transmembrane region" description="Helical" evidence="1">
    <location>
        <begin position="43"/>
        <end position="60"/>
    </location>
</feature>
<accession>A0A263BTX6</accession>
<keyword evidence="3" id="KW-1185">Reference proteome</keyword>
<name>A0A263BTX6_9BACI</name>
<evidence type="ECO:0000313" key="2">
    <source>
        <dbReference type="EMBL" id="OZM56787.1"/>
    </source>
</evidence>
<feature type="transmembrane region" description="Helical" evidence="1">
    <location>
        <begin position="20"/>
        <end position="37"/>
    </location>
</feature>
<reference evidence="2 3" key="2">
    <citation type="submission" date="2017-09" db="EMBL/GenBank/DDBJ databases">
        <title>Bacillus patelloidae sp. nov., isolated from the intestinal tract of a marine limpet.</title>
        <authorList>
            <person name="Liu R."/>
            <person name="Dong C."/>
            <person name="Shao Z."/>
        </authorList>
    </citation>
    <scope>NUCLEOTIDE SEQUENCE [LARGE SCALE GENOMIC DNA]</scope>
    <source>
        <strain evidence="2 3">SA5d-4</strain>
    </source>
</reference>
<keyword evidence="1" id="KW-1133">Transmembrane helix</keyword>
<dbReference type="Proteomes" id="UP000217083">
    <property type="component" value="Unassembled WGS sequence"/>
</dbReference>
<dbReference type="AlphaFoldDB" id="A0A263BTX6"/>
<evidence type="ECO:0000256" key="1">
    <source>
        <dbReference type="SAM" id="Phobius"/>
    </source>
</evidence>
<evidence type="ECO:0000313" key="3">
    <source>
        <dbReference type="Proteomes" id="UP000217083"/>
    </source>
</evidence>
<organism evidence="2 3">
    <name type="scientific">Lottiidibacillus patelloidae</name>
    <dbReference type="NCBI Taxonomy" id="2670334"/>
    <lineage>
        <taxon>Bacteria</taxon>
        <taxon>Bacillati</taxon>
        <taxon>Bacillota</taxon>
        <taxon>Bacilli</taxon>
        <taxon>Bacillales</taxon>
        <taxon>Bacillaceae</taxon>
        <taxon>Lottiidibacillus</taxon>
    </lineage>
</organism>
<sequence length="106" mass="12747">MVLKEKNKRKEYRVVKLISYITYFVVVVFIYTVLFIPPYIKEGNLIGIEILVGIAIIYIMKTYKKVGFLLALPFAVYLFYEQPYLLLFFLFFWGVKFFEELFKKSK</sequence>
<proteinExistence type="predicted"/>
<keyword evidence="1" id="KW-0812">Transmembrane</keyword>
<protein>
    <submittedName>
        <fullName evidence="2">Uncharacterized protein</fullName>
    </submittedName>
</protein>
<dbReference type="EMBL" id="NPIA01000005">
    <property type="protein sequence ID" value="OZM56787.1"/>
    <property type="molecule type" value="Genomic_DNA"/>
</dbReference>
<gene>
    <name evidence="2" type="ORF">CIB95_11255</name>
</gene>
<keyword evidence="1" id="KW-0472">Membrane</keyword>
<comment type="caution">
    <text evidence="2">The sequence shown here is derived from an EMBL/GenBank/DDBJ whole genome shotgun (WGS) entry which is preliminary data.</text>
</comment>